<protein>
    <submittedName>
        <fullName evidence="1">Uncharacterized protein</fullName>
    </submittedName>
</protein>
<gene>
    <name evidence="1" type="ORF">Apa02nite_022900</name>
</gene>
<accession>A0ABQ4B675</accession>
<evidence type="ECO:0000313" key="1">
    <source>
        <dbReference type="EMBL" id="GIE66182.1"/>
    </source>
</evidence>
<name>A0ABQ4B675_9ACTN</name>
<comment type="caution">
    <text evidence="1">The sequence shown here is derived from an EMBL/GenBank/DDBJ whole genome shotgun (WGS) entry which is preliminary data.</text>
</comment>
<proteinExistence type="predicted"/>
<evidence type="ECO:0000313" key="2">
    <source>
        <dbReference type="Proteomes" id="UP000624709"/>
    </source>
</evidence>
<sequence length="74" mass="8657">MVRRDGARRRVARRDGAWRRLAARRAAWRRVARLELGADSERGDRPKPAAPFIPPVWYRARPWDPPITNDAAWL</sequence>
<organism evidence="1 2">
    <name type="scientific">Actinoplanes palleronii</name>
    <dbReference type="NCBI Taxonomy" id="113570"/>
    <lineage>
        <taxon>Bacteria</taxon>
        <taxon>Bacillati</taxon>
        <taxon>Actinomycetota</taxon>
        <taxon>Actinomycetes</taxon>
        <taxon>Micromonosporales</taxon>
        <taxon>Micromonosporaceae</taxon>
        <taxon>Actinoplanes</taxon>
    </lineage>
</organism>
<keyword evidence="2" id="KW-1185">Reference proteome</keyword>
<dbReference type="EMBL" id="BOMS01000030">
    <property type="protein sequence ID" value="GIE66182.1"/>
    <property type="molecule type" value="Genomic_DNA"/>
</dbReference>
<dbReference type="Proteomes" id="UP000624709">
    <property type="component" value="Unassembled WGS sequence"/>
</dbReference>
<reference evidence="1 2" key="1">
    <citation type="submission" date="2021-01" db="EMBL/GenBank/DDBJ databases">
        <title>Whole genome shotgun sequence of Actinoplanes palleronii NBRC 14916.</title>
        <authorList>
            <person name="Komaki H."/>
            <person name="Tamura T."/>
        </authorList>
    </citation>
    <scope>NUCLEOTIDE SEQUENCE [LARGE SCALE GENOMIC DNA]</scope>
    <source>
        <strain evidence="1 2">NBRC 14916</strain>
    </source>
</reference>